<organism evidence="2 3">
    <name type="scientific">Paenibacillus agaridevorans</name>
    <dbReference type="NCBI Taxonomy" id="171404"/>
    <lineage>
        <taxon>Bacteria</taxon>
        <taxon>Bacillati</taxon>
        <taxon>Bacillota</taxon>
        <taxon>Bacilli</taxon>
        <taxon>Bacillales</taxon>
        <taxon>Paenibacillaceae</taxon>
        <taxon>Paenibacillus</taxon>
    </lineage>
</organism>
<dbReference type="CDD" id="cd00093">
    <property type="entry name" value="HTH_XRE"/>
    <property type="match status" value="1"/>
</dbReference>
<dbReference type="EMBL" id="BDQX01000231">
    <property type="protein sequence ID" value="GBG09465.1"/>
    <property type="molecule type" value="Genomic_DNA"/>
</dbReference>
<keyword evidence="3" id="KW-1185">Reference proteome</keyword>
<sequence>MKRVDLVKIKSLRKEQGVSLDEMAKEVGYESPNGYYYLEIGRGRFPAETLAKVAVVLGTTIEELFFDDEVAELVIDSQIKDTG</sequence>
<proteinExistence type="predicted"/>
<dbReference type="Gene3D" id="1.10.260.40">
    <property type="entry name" value="lambda repressor-like DNA-binding domains"/>
    <property type="match status" value="1"/>
</dbReference>
<dbReference type="PROSITE" id="PS50943">
    <property type="entry name" value="HTH_CROC1"/>
    <property type="match status" value="1"/>
</dbReference>
<evidence type="ECO:0000313" key="3">
    <source>
        <dbReference type="Proteomes" id="UP000245202"/>
    </source>
</evidence>
<dbReference type="SUPFAM" id="SSF47413">
    <property type="entry name" value="lambda repressor-like DNA-binding domains"/>
    <property type="match status" value="1"/>
</dbReference>
<dbReference type="SMART" id="SM00530">
    <property type="entry name" value="HTH_XRE"/>
    <property type="match status" value="1"/>
</dbReference>
<name>A0A2R5ETJ8_9BACL</name>
<dbReference type="Proteomes" id="UP000245202">
    <property type="component" value="Unassembled WGS sequence"/>
</dbReference>
<gene>
    <name evidence="2" type="ORF">PAT3040_04111</name>
</gene>
<reference evidence="2 3" key="1">
    <citation type="submission" date="2017-08" db="EMBL/GenBank/DDBJ databases">
        <title>Substantial Increase in Enzyme Production by Combined Drug-Resistance Mutations in Paenibacillus agaridevorans.</title>
        <authorList>
            <person name="Tanaka Y."/>
            <person name="Funane K."/>
            <person name="Hosaka T."/>
            <person name="Shiwa Y."/>
            <person name="Fujita N."/>
            <person name="Miyazaki T."/>
            <person name="Yoshikawa H."/>
            <person name="Murakami K."/>
            <person name="Kasahara K."/>
            <person name="Inaoka T."/>
            <person name="Hiraga Y."/>
            <person name="Ochi K."/>
        </authorList>
    </citation>
    <scope>NUCLEOTIDE SEQUENCE [LARGE SCALE GENOMIC DNA]</scope>
    <source>
        <strain evidence="2 3">T-3040</strain>
    </source>
</reference>
<feature type="domain" description="HTH cro/C1-type" evidence="1">
    <location>
        <begin position="9"/>
        <end position="64"/>
    </location>
</feature>
<evidence type="ECO:0000313" key="2">
    <source>
        <dbReference type="EMBL" id="GBG09465.1"/>
    </source>
</evidence>
<dbReference type="RefSeq" id="WP_108994200.1">
    <property type="nucleotide sequence ID" value="NZ_BDQX01000231.1"/>
</dbReference>
<dbReference type="InterPro" id="IPR001387">
    <property type="entry name" value="Cro/C1-type_HTH"/>
</dbReference>
<dbReference type="Pfam" id="PF01381">
    <property type="entry name" value="HTH_3"/>
    <property type="match status" value="1"/>
</dbReference>
<dbReference type="AlphaFoldDB" id="A0A2R5ETJ8"/>
<comment type="caution">
    <text evidence="2">The sequence shown here is derived from an EMBL/GenBank/DDBJ whole genome shotgun (WGS) entry which is preliminary data.</text>
</comment>
<evidence type="ECO:0000259" key="1">
    <source>
        <dbReference type="PROSITE" id="PS50943"/>
    </source>
</evidence>
<accession>A0A2R5ETJ8</accession>
<dbReference type="GO" id="GO:0003677">
    <property type="term" value="F:DNA binding"/>
    <property type="evidence" value="ECO:0007669"/>
    <property type="project" value="InterPro"/>
</dbReference>
<dbReference type="InterPro" id="IPR010982">
    <property type="entry name" value="Lambda_DNA-bd_dom_sf"/>
</dbReference>
<protein>
    <submittedName>
        <fullName evidence="2">Transcriptional regulator</fullName>
    </submittedName>
</protein>